<feature type="compositionally biased region" description="Polar residues" evidence="1">
    <location>
        <begin position="364"/>
        <end position="373"/>
    </location>
</feature>
<dbReference type="Proteomes" id="UP001550850">
    <property type="component" value="Unassembled WGS sequence"/>
</dbReference>
<comment type="caution">
    <text evidence="2">The sequence shown here is derived from an EMBL/GenBank/DDBJ whole genome shotgun (WGS) entry which is preliminary data.</text>
</comment>
<gene>
    <name evidence="2" type="ORF">AB0E65_03930</name>
</gene>
<feature type="compositionally biased region" description="Polar residues" evidence="1">
    <location>
        <begin position="495"/>
        <end position="506"/>
    </location>
</feature>
<dbReference type="EMBL" id="JBEZUR010000003">
    <property type="protein sequence ID" value="MEU3553380.1"/>
    <property type="molecule type" value="Genomic_DNA"/>
</dbReference>
<reference evidence="2 3" key="1">
    <citation type="submission" date="2024-06" db="EMBL/GenBank/DDBJ databases">
        <title>The Natural Products Discovery Center: Release of the First 8490 Sequenced Strains for Exploring Actinobacteria Biosynthetic Diversity.</title>
        <authorList>
            <person name="Kalkreuter E."/>
            <person name="Kautsar S.A."/>
            <person name="Yang D."/>
            <person name="Bader C.D."/>
            <person name="Teijaro C.N."/>
            <person name="Fluegel L."/>
            <person name="Davis C.M."/>
            <person name="Simpson J.R."/>
            <person name="Lauterbach L."/>
            <person name="Steele A.D."/>
            <person name="Gui C."/>
            <person name="Meng S."/>
            <person name="Li G."/>
            <person name="Viehrig K."/>
            <person name="Ye F."/>
            <person name="Su P."/>
            <person name="Kiefer A.F."/>
            <person name="Nichols A."/>
            <person name="Cepeda A.J."/>
            <person name="Yan W."/>
            <person name="Fan B."/>
            <person name="Jiang Y."/>
            <person name="Adhikari A."/>
            <person name="Zheng C.-J."/>
            <person name="Schuster L."/>
            <person name="Cowan T.M."/>
            <person name="Smanski M.J."/>
            <person name="Chevrette M.G."/>
            <person name="De Carvalho L.P.S."/>
            <person name="Shen B."/>
        </authorList>
    </citation>
    <scope>NUCLEOTIDE SEQUENCE [LARGE SCALE GENOMIC DNA]</scope>
    <source>
        <strain evidence="2 3">NPDC038104</strain>
    </source>
</reference>
<evidence type="ECO:0000313" key="2">
    <source>
        <dbReference type="EMBL" id="MEU3553380.1"/>
    </source>
</evidence>
<name>A0ABV2YCD1_9ACTN</name>
<protein>
    <submittedName>
        <fullName evidence="2">Competence protein CoiA family protein</fullName>
    </submittedName>
</protein>
<evidence type="ECO:0000313" key="3">
    <source>
        <dbReference type="Proteomes" id="UP001550850"/>
    </source>
</evidence>
<dbReference type="RefSeq" id="WP_159105557.1">
    <property type="nucleotide sequence ID" value="NZ_BEVZ01000002.1"/>
</dbReference>
<feature type="region of interest" description="Disordered" evidence="1">
    <location>
        <begin position="356"/>
        <end position="377"/>
    </location>
</feature>
<accession>A0ABV2YCD1</accession>
<evidence type="ECO:0000256" key="1">
    <source>
        <dbReference type="SAM" id="MobiDB-lite"/>
    </source>
</evidence>
<proteinExistence type="predicted"/>
<sequence length="794" mass="87683">MTLLPDEEDTRKVQTAVTGAAGSDNPVFLPYDHGEFDLFMRGRSRDDFYCGILLGGCGKKLSAKRYTEKKCHFAHRPPVHCRRTANGESSADHLYIGQALTRWLAGQAQRQVKAVYRTVGDRPGGTVDFRLSGGRQFIRVQMARQGLQPWRREAEALAEKADHVEWIFGPDSMLAFDRVESHGYAIRVECRTVGITREVRIGTQLPGNEVEWTTLEKCSLTSQGIVTPSLVHTPHGIVPRGASTTATGLSFRLAGDTVAFTGAVPRDGITLPDGMKGRAYDADIQPLGSVAERARIVLPRTLTPPDPSRVYLLRDRVSLSPLADSAPKAPAWLLFASDVRRLDPQEAASWSELKPARPAHVTAAPSTPVTHQSAPMGPRLADPEIIDGFRAALERTAHARRWTTWEKLVRGIGAKPQQFTPEHRLRLLVALDFPHVKGKPVLSSLIRTEKGETPPFFAAVLIRLGWVPGLPANQVNGIADRERQLVYKVYGRDSASGTNRPASTGQAPAAAQAARAEADPGSKPAGLSAQTAVAAALGTLTGLRWRFDRARKDGDLAEARRAWQAAGQLYGTKLPPEIQAEYRPLLRDMSQWVHERENERTLAELRPLLDDLVRRQSTGADDDLLVGLYRARDLKRKYHGKLPDDLQDAFLFCQERLAAVTAPGAEGARSADAAAPRLGKNKLNELATVVRSLLQDSARAQATITWSAIRNRLTVEVPHLHPDDQGQVLVLVDADTPPDEPLLSALVTTNQGDIHPLYRHVAFSLEREVPVQQDELRSWWQMDVLRLYSIWKHR</sequence>
<keyword evidence="3" id="KW-1185">Reference proteome</keyword>
<organism evidence="2 3">
    <name type="scientific">Streptomyces fragilis</name>
    <dbReference type="NCBI Taxonomy" id="67301"/>
    <lineage>
        <taxon>Bacteria</taxon>
        <taxon>Bacillati</taxon>
        <taxon>Actinomycetota</taxon>
        <taxon>Actinomycetes</taxon>
        <taxon>Kitasatosporales</taxon>
        <taxon>Streptomycetaceae</taxon>
        <taxon>Streptomyces</taxon>
    </lineage>
</organism>
<feature type="region of interest" description="Disordered" evidence="1">
    <location>
        <begin position="495"/>
        <end position="526"/>
    </location>
</feature>